<dbReference type="InterPro" id="IPR036408">
    <property type="entry name" value="PSI_PsaA/B_sf"/>
</dbReference>
<evidence type="ECO:0000313" key="2">
    <source>
        <dbReference type="EnsemblPlants" id="QL11p040600:mrna"/>
    </source>
</evidence>
<keyword evidence="3" id="KW-1185">Reference proteome</keyword>
<dbReference type="GO" id="GO:0009535">
    <property type="term" value="C:chloroplast thylakoid membrane"/>
    <property type="evidence" value="ECO:0007669"/>
    <property type="project" value="TreeGrafter"/>
</dbReference>
<dbReference type="InterPro" id="IPR001280">
    <property type="entry name" value="PSI_PsaA/B"/>
</dbReference>
<dbReference type="GO" id="GO:0015979">
    <property type="term" value="P:photosynthesis"/>
    <property type="evidence" value="ECO:0007669"/>
    <property type="project" value="InterPro"/>
</dbReference>
<organism evidence="2 3">
    <name type="scientific">Quercus lobata</name>
    <name type="common">Valley oak</name>
    <dbReference type="NCBI Taxonomy" id="97700"/>
    <lineage>
        <taxon>Eukaryota</taxon>
        <taxon>Viridiplantae</taxon>
        <taxon>Streptophyta</taxon>
        <taxon>Embryophyta</taxon>
        <taxon>Tracheophyta</taxon>
        <taxon>Spermatophyta</taxon>
        <taxon>Magnoliopsida</taxon>
        <taxon>eudicotyledons</taxon>
        <taxon>Gunneridae</taxon>
        <taxon>Pentapetalae</taxon>
        <taxon>rosids</taxon>
        <taxon>fabids</taxon>
        <taxon>Fagales</taxon>
        <taxon>Fagaceae</taxon>
        <taxon>Quercus</taxon>
    </lineage>
</organism>
<dbReference type="SUPFAM" id="SSF81558">
    <property type="entry name" value="Photosystem I subunits PsaA/PsaB"/>
    <property type="match status" value="1"/>
</dbReference>
<dbReference type="Pfam" id="PF00223">
    <property type="entry name" value="PsaA_PsaB"/>
    <property type="match status" value="1"/>
</dbReference>
<feature type="transmembrane region" description="Helical" evidence="1">
    <location>
        <begin position="20"/>
        <end position="40"/>
    </location>
</feature>
<protein>
    <submittedName>
        <fullName evidence="2">Uncharacterized protein</fullName>
    </submittedName>
</protein>
<dbReference type="EMBL" id="LRBV02000011">
    <property type="status" value="NOT_ANNOTATED_CDS"/>
    <property type="molecule type" value="Genomic_DNA"/>
</dbReference>
<dbReference type="PANTHER" id="PTHR30128:SF19">
    <property type="entry name" value="PHOTOSYSTEM I P700 CHLOROPHYLL A APOPROTEIN A1-RELATED"/>
    <property type="match status" value="1"/>
</dbReference>
<dbReference type="InParanoid" id="A0A7N2MYX9"/>
<sequence>MPPYPYLATDYSTQLSLFTHHMWIGGFLIVGVAAHAAIFMGQLTPNAQPAVANVEKFQDLIRLPYSPPTSAYTRKRPDNSPDEWNPQCGKMRILVTVNRALLFPKGLYNTSSSCFRVSSLPLSIPSAYLTSELQAFQIIYGTEEKLLLGIKIAVTIVGFMIFIVILIRKLRECNSSSGSSASEGGGVINSQVGIQLPTLNTDDGSVIASAA</sequence>
<dbReference type="EnsemblPlants" id="QL11p040600:mrna">
    <property type="protein sequence ID" value="QL11p040600:mrna"/>
    <property type="gene ID" value="QL11p040600"/>
</dbReference>
<dbReference type="AlphaFoldDB" id="A0A7N2MYX9"/>
<evidence type="ECO:0000313" key="3">
    <source>
        <dbReference type="Proteomes" id="UP000594261"/>
    </source>
</evidence>
<evidence type="ECO:0000256" key="1">
    <source>
        <dbReference type="SAM" id="Phobius"/>
    </source>
</evidence>
<dbReference type="PANTHER" id="PTHR30128">
    <property type="entry name" value="OUTER MEMBRANE PROTEIN, OMPA-RELATED"/>
    <property type="match status" value="1"/>
</dbReference>
<name>A0A7N2MYX9_QUELO</name>
<feature type="transmembrane region" description="Helical" evidence="1">
    <location>
        <begin position="146"/>
        <end position="167"/>
    </location>
</feature>
<keyword evidence="1" id="KW-0812">Transmembrane</keyword>
<dbReference type="Gene3D" id="1.20.1130.10">
    <property type="entry name" value="Photosystem I PsaA/PsaB"/>
    <property type="match status" value="1"/>
</dbReference>
<keyword evidence="1" id="KW-0472">Membrane</keyword>
<dbReference type="Proteomes" id="UP000594261">
    <property type="component" value="Chromosome 11"/>
</dbReference>
<reference evidence="2" key="2">
    <citation type="submission" date="2021-01" db="UniProtKB">
        <authorList>
            <consortium name="EnsemblPlants"/>
        </authorList>
    </citation>
    <scope>IDENTIFICATION</scope>
</reference>
<keyword evidence="1" id="KW-1133">Transmembrane helix</keyword>
<reference evidence="2 3" key="1">
    <citation type="journal article" date="2016" name="G3 (Bethesda)">
        <title>First Draft Assembly and Annotation of the Genome of a California Endemic Oak Quercus lobata Nee (Fagaceae).</title>
        <authorList>
            <person name="Sork V.L."/>
            <person name="Fitz-Gibbon S.T."/>
            <person name="Puiu D."/>
            <person name="Crepeau M."/>
            <person name="Gugger P.F."/>
            <person name="Sherman R."/>
            <person name="Stevens K."/>
            <person name="Langley C.H."/>
            <person name="Pellegrini M."/>
            <person name="Salzberg S.L."/>
        </authorList>
    </citation>
    <scope>NUCLEOTIDE SEQUENCE [LARGE SCALE GENOMIC DNA]</scope>
    <source>
        <strain evidence="2 3">cv. SW786</strain>
    </source>
</reference>
<proteinExistence type="predicted"/>
<accession>A0A7N2MYX9</accession>
<dbReference type="Gramene" id="QL11p040600:mrna">
    <property type="protein sequence ID" value="QL11p040600:mrna"/>
    <property type="gene ID" value="QL11p040600"/>
</dbReference>